<sequence length="130" mass="13621">MKAVRVVIFILASLTSIGVLALFVISLAESSSPSSPQGDLWSGIFLLVAVVLAAWAAWQFVLGAKATTRRPWVMWAIVVTYGLSAAAGVLNFFSSAGMGEATGGQLVGVALAVSIAIATWSHRDYYTGRS</sequence>
<keyword evidence="3" id="KW-1185">Reference proteome</keyword>
<organism evidence="2 3">
    <name type="scientific">Nocardiopsis endophytica</name>
    <dbReference type="NCBI Taxonomy" id="3018445"/>
    <lineage>
        <taxon>Bacteria</taxon>
        <taxon>Bacillati</taxon>
        <taxon>Actinomycetota</taxon>
        <taxon>Actinomycetes</taxon>
        <taxon>Streptosporangiales</taxon>
        <taxon>Nocardiopsidaceae</taxon>
        <taxon>Nocardiopsis</taxon>
    </lineage>
</organism>
<dbReference type="RefSeq" id="WP_270683616.1">
    <property type="nucleotide sequence ID" value="NZ_JAQFWQ010000006.1"/>
</dbReference>
<evidence type="ECO:0000313" key="2">
    <source>
        <dbReference type="EMBL" id="MDA2809712.1"/>
    </source>
</evidence>
<protein>
    <recommendedName>
        <fullName evidence="4">Integral membrane protein</fullName>
    </recommendedName>
</protein>
<evidence type="ECO:0008006" key="4">
    <source>
        <dbReference type="Google" id="ProtNLM"/>
    </source>
</evidence>
<dbReference type="Proteomes" id="UP001527866">
    <property type="component" value="Unassembled WGS sequence"/>
</dbReference>
<comment type="caution">
    <text evidence="2">The sequence shown here is derived from an EMBL/GenBank/DDBJ whole genome shotgun (WGS) entry which is preliminary data.</text>
</comment>
<evidence type="ECO:0000256" key="1">
    <source>
        <dbReference type="SAM" id="Phobius"/>
    </source>
</evidence>
<keyword evidence="1" id="KW-0472">Membrane</keyword>
<proteinExistence type="predicted"/>
<feature type="transmembrane region" description="Helical" evidence="1">
    <location>
        <begin position="40"/>
        <end position="61"/>
    </location>
</feature>
<evidence type="ECO:0000313" key="3">
    <source>
        <dbReference type="Proteomes" id="UP001527866"/>
    </source>
</evidence>
<gene>
    <name evidence="2" type="ORF">O4J56_03570</name>
</gene>
<keyword evidence="1" id="KW-0812">Transmembrane</keyword>
<reference evidence="2 3" key="1">
    <citation type="submission" date="2023-01" db="EMBL/GenBank/DDBJ databases">
        <title>Draft genome sequence of Nocardiopsis sp. RSe5-2 isolated from halophytes.</title>
        <authorList>
            <person name="Duangmal K."/>
            <person name="Chantavorakit T."/>
        </authorList>
    </citation>
    <scope>NUCLEOTIDE SEQUENCE [LARGE SCALE GENOMIC DNA]</scope>
    <source>
        <strain evidence="2 3">RSe5-2</strain>
    </source>
</reference>
<feature type="transmembrane region" description="Helical" evidence="1">
    <location>
        <begin position="105"/>
        <end position="122"/>
    </location>
</feature>
<dbReference type="EMBL" id="JAQFWQ010000006">
    <property type="protein sequence ID" value="MDA2809712.1"/>
    <property type="molecule type" value="Genomic_DNA"/>
</dbReference>
<name>A0ABT4U024_9ACTN</name>
<feature type="transmembrane region" description="Helical" evidence="1">
    <location>
        <begin position="73"/>
        <end position="93"/>
    </location>
</feature>
<accession>A0ABT4U024</accession>
<keyword evidence="1" id="KW-1133">Transmembrane helix</keyword>